<reference evidence="2 3" key="1">
    <citation type="journal article" date="2015" name="Genome Announc.">
        <title>Expanding the biotechnology potential of lactobacilli through comparative genomics of 213 strains and associated genera.</title>
        <authorList>
            <person name="Sun Z."/>
            <person name="Harris H.M."/>
            <person name="McCann A."/>
            <person name="Guo C."/>
            <person name="Argimon S."/>
            <person name="Zhang W."/>
            <person name="Yang X."/>
            <person name="Jeffery I.B."/>
            <person name="Cooney J.C."/>
            <person name="Kagawa T.F."/>
            <person name="Liu W."/>
            <person name="Song Y."/>
            <person name="Salvetti E."/>
            <person name="Wrobel A."/>
            <person name="Rasinkangas P."/>
            <person name="Parkhill J."/>
            <person name="Rea M.C."/>
            <person name="O'Sullivan O."/>
            <person name="Ritari J."/>
            <person name="Douillard F.P."/>
            <person name="Paul Ross R."/>
            <person name="Yang R."/>
            <person name="Briner A.E."/>
            <person name="Felis G.E."/>
            <person name="de Vos W.M."/>
            <person name="Barrangou R."/>
            <person name="Klaenhammer T.R."/>
            <person name="Caufield P.W."/>
            <person name="Cui Y."/>
            <person name="Zhang H."/>
            <person name="O'Toole P.W."/>
        </authorList>
    </citation>
    <scope>NUCLEOTIDE SEQUENCE [LARGE SCALE GENOMIC DNA]</scope>
    <source>
        <strain evidence="2 3">DSM 5707</strain>
    </source>
</reference>
<evidence type="ECO:0000313" key="3">
    <source>
        <dbReference type="Proteomes" id="UP000051957"/>
    </source>
</evidence>
<dbReference type="PANTHER" id="PTHR35333">
    <property type="entry name" value="BETA-LACTAMASE"/>
    <property type="match status" value="1"/>
</dbReference>
<gene>
    <name evidence="2" type="ORF">FC51_GL000473</name>
</gene>
<dbReference type="GO" id="GO:0030655">
    <property type="term" value="P:beta-lactam antibiotic catabolic process"/>
    <property type="evidence" value="ECO:0007669"/>
    <property type="project" value="InterPro"/>
</dbReference>
<dbReference type="GO" id="GO:0008800">
    <property type="term" value="F:beta-lactamase activity"/>
    <property type="evidence" value="ECO:0007669"/>
    <property type="project" value="InterPro"/>
</dbReference>
<organism evidence="2 3">
    <name type="scientific">Lentilactobacillus parabuchneri DSM 5707 = NBRC 107865</name>
    <dbReference type="NCBI Taxonomy" id="1423784"/>
    <lineage>
        <taxon>Bacteria</taxon>
        <taxon>Bacillati</taxon>
        <taxon>Bacillota</taxon>
        <taxon>Bacilli</taxon>
        <taxon>Lactobacillales</taxon>
        <taxon>Lactobacillaceae</taxon>
        <taxon>Lentilactobacillus</taxon>
    </lineage>
</organism>
<dbReference type="AlphaFoldDB" id="A0A0R1YZ64"/>
<evidence type="ECO:0000313" key="2">
    <source>
        <dbReference type="EMBL" id="KRM47984.1"/>
    </source>
</evidence>
<dbReference type="PATRIC" id="fig|1423784.4.peg.468"/>
<dbReference type="PANTHER" id="PTHR35333:SF3">
    <property type="entry name" value="BETA-LACTAMASE-TYPE TRANSPEPTIDASE FOLD CONTAINING PROTEIN"/>
    <property type="match status" value="1"/>
</dbReference>
<protein>
    <submittedName>
        <fullName evidence="2">Beta-lactamase class A</fullName>
    </submittedName>
</protein>
<dbReference type="RefSeq" id="WP_057911136.1">
    <property type="nucleotide sequence ID" value="NZ_AZGK01000001.1"/>
</dbReference>
<dbReference type="Pfam" id="PF13354">
    <property type="entry name" value="Beta-lactamase2"/>
    <property type="match status" value="1"/>
</dbReference>
<dbReference type="GO" id="GO:0046677">
    <property type="term" value="P:response to antibiotic"/>
    <property type="evidence" value="ECO:0007669"/>
    <property type="project" value="InterPro"/>
</dbReference>
<comment type="caution">
    <text evidence="2">The sequence shown here is derived from an EMBL/GenBank/DDBJ whole genome shotgun (WGS) entry which is preliminary data.</text>
</comment>
<dbReference type="InterPro" id="IPR000871">
    <property type="entry name" value="Beta-lactam_class-A"/>
</dbReference>
<evidence type="ECO:0000259" key="1">
    <source>
        <dbReference type="Pfam" id="PF13354"/>
    </source>
</evidence>
<sequence length="252" mass="27925">MSDNLQNQIEQILTGSDFSYGLLVQSGDQTLVAHNADDQFPSASLIKLGVLNAVLDQQLDLEQEVTVDPDKFVGGAGVLQLLSQTKWRLKDLLALMISVSDNAASNFVISQVGMDNIQQYLKKQGFKETLLQRYLMDGHALAMGLDNYTSASDSIRLLKMALDHGQPVANWFKNQQFRGKLPANFDESGVYIAVYNKTGEGNLVDHDVAKFVYSNHSVYVALLTSGSLNRMQTLYKFNQVGQVIADWLENQG</sequence>
<dbReference type="InterPro" id="IPR045155">
    <property type="entry name" value="Beta-lactam_cat"/>
</dbReference>
<dbReference type="Gene3D" id="3.40.710.10">
    <property type="entry name" value="DD-peptidase/beta-lactamase superfamily"/>
    <property type="match status" value="1"/>
</dbReference>
<dbReference type="Proteomes" id="UP000051957">
    <property type="component" value="Unassembled WGS sequence"/>
</dbReference>
<dbReference type="InterPro" id="IPR012338">
    <property type="entry name" value="Beta-lactam/transpept-like"/>
</dbReference>
<dbReference type="EMBL" id="AZGK01000001">
    <property type="protein sequence ID" value="KRM47984.1"/>
    <property type="molecule type" value="Genomic_DNA"/>
</dbReference>
<dbReference type="SUPFAM" id="SSF56601">
    <property type="entry name" value="beta-lactamase/transpeptidase-like"/>
    <property type="match status" value="1"/>
</dbReference>
<proteinExistence type="predicted"/>
<feature type="domain" description="Beta-lactamase class A catalytic" evidence="1">
    <location>
        <begin position="28"/>
        <end position="223"/>
    </location>
</feature>
<accession>A0A0R1YZ64</accession>
<name>A0A0R1YZ64_9LACO</name>